<name>A0ABY2BJC3_9ACTN</name>
<dbReference type="PANTHER" id="PTHR35525">
    <property type="entry name" value="BLL6575 PROTEIN"/>
    <property type="match status" value="1"/>
</dbReference>
<proteinExistence type="predicted"/>
<sequence length="215" mass="23192">MSWMATARFEARSAPAGLALVQELVNTHAVERDGADLLADHATTQQWLEEASRQWAGERGLKPPDPALSETDLQALRELRASVQDMLAIPPDERPTDPVAVPSAVTHRAQVYLVTDEQNRVAMVPVGAGAGWLASAIWSEILLAQRTGTWSRLKLCREPGCVSAFYDASRNGSGVWHNVRSCGNIANLRASRTRKKKHSAADGTVTSAGNVASTN</sequence>
<evidence type="ECO:0000256" key="1">
    <source>
        <dbReference type="SAM" id="MobiDB-lite"/>
    </source>
</evidence>
<dbReference type="Gene3D" id="1.10.3300.10">
    <property type="entry name" value="Jann2411-like domain"/>
    <property type="match status" value="1"/>
</dbReference>
<dbReference type="SUPFAM" id="SSF160904">
    <property type="entry name" value="Jann2411-like"/>
    <property type="match status" value="1"/>
</dbReference>
<dbReference type="InterPro" id="IPR023286">
    <property type="entry name" value="ABATE_dom_sf"/>
</dbReference>
<accession>A0ABY2BJC3</accession>
<feature type="domain" description="Zinc finger CGNR" evidence="2">
    <location>
        <begin position="152"/>
        <end position="195"/>
    </location>
</feature>
<feature type="compositionally biased region" description="Polar residues" evidence="1">
    <location>
        <begin position="204"/>
        <end position="215"/>
    </location>
</feature>
<evidence type="ECO:0000313" key="4">
    <source>
        <dbReference type="Proteomes" id="UP000295818"/>
    </source>
</evidence>
<gene>
    <name evidence="3" type="ORF">EV644_1064</name>
</gene>
<reference evidence="3 4" key="1">
    <citation type="journal article" date="2015" name="Stand. Genomic Sci.">
        <title>Genomic Encyclopedia of Bacterial and Archaeal Type Strains, Phase III: the genomes of soil and plant-associated and newly described type strains.</title>
        <authorList>
            <person name="Whitman W.B."/>
            <person name="Woyke T."/>
            <person name="Klenk H.P."/>
            <person name="Zhou Y."/>
            <person name="Lilburn T.G."/>
            <person name="Beck B.J."/>
            <person name="De Vos P."/>
            <person name="Vandamme P."/>
            <person name="Eisen J.A."/>
            <person name="Garrity G."/>
            <person name="Hugenholtz P."/>
            <person name="Kyrpides N.C."/>
        </authorList>
    </citation>
    <scope>NUCLEOTIDE SEQUENCE [LARGE SCALE GENOMIC DNA]</scope>
    <source>
        <strain evidence="3 4">VKM Ac-2538</strain>
    </source>
</reference>
<evidence type="ECO:0000313" key="3">
    <source>
        <dbReference type="EMBL" id="TCO22697.1"/>
    </source>
</evidence>
<dbReference type="PANTHER" id="PTHR35525:SF3">
    <property type="entry name" value="BLL6575 PROTEIN"/>
    <property type="match status" value="1"/>
</dbReference>
<feature type="region of interest" description="Disordered" evidence="1">
    <location>
        <begin position="193"/>
        <end position="215"/>
    </location>
</feature>
<dbReference type="Pfam" id="PF11706">
    <property type="entry name" value="zf-CGNR"/>
    <property type="match status" value="1"/>
</dbReference>
<evidence type="ECO:0000259" key="2">
    <source>
        <dbReference type="Pfam" id="PF11706"/>
    </source>
</evidence>
<dbReference type="EMBL" id="SLWM01000006">
    <property type="protein sequence ID" value="TCO22697.1"/>
    <property type="molecule type" value="Genomic_DNA"/>
</dbReference>
<protein>
    <submittedName>
        <fullName evidence="3">RNA-binding Zn ribbon-like protein</fullName>
    </submittedName>
</protein>
<dbReference type="RefSeq" id="WP_132189431.1">
    <property type="nucleotide sequence ID" value="NZ_SLWM01000006.1"/>
</dbReference>
<dbReference type="InterPro" id="IPR010852">
    <property type="entry name" value="ABATE"/>
</dbReference>
<comment type="caution">
    <text evidence="3">The sequence shown here is derived from an EMBL/GenBank/DDBJ whole genome shotgun (WGS) entry which is preliminary data.</text>
</comment>
<organism evidence="3 4">
    <name type="scientific">Kribbella orskensis</name>
    <dbReference type="NCBI Taxonomy" id="2512216"/>
    <lineage>
        <taxon>Bacteria</taxon>
        <taxon>Bacillati</taxon>
        <taxon>Actinomycetota</taxon>
        <taxon>Actinomycetes</taxon>
        <taxon>Propionibacteriales</taxon>
        <taxon>Kribbellaceae</taxon>
        <taxon>Kribbella</taxon>
    </lineage>
</organism>
<dbReference type="Pfam" id="PF07336">
    <property type="entry name" value="ABATE"/>
    <property type="match status" value="1"/>
</dbReference>
<dbReference type="InterPro" id="IPR021005">
    <property type="entry name" value="Znf_CGNR"/>
</dbReference>
<dbReference type="Proteomes" id="UP000295818">
    <property type="component" value="Unassembled WGS sequence"/>
</dbReference>
<keyword evidence="4" id="KW-1185">Reference proteome</keyword>